<evidence type="ECO:0000256" key="2">
    <source>
        <dbReference type="PROSITE-ProRule" id="PRU00497"/>
    </source>
</evidence>
<dbReference type="AlphaFoldDB" id="A0A482WDI7"/>
<dbReference type="Pfam" id="PF00379">
    <property type="entry name" value="Chitin_bind_4"/>
    <property type="match status" value="1"/>
</dbReference>
<dbReference type="GO" id="GO:0062129">
    <property type="term" value="C:chitin-based extracellular matrix"/>
    <property type="evidence" value="ECO:0007669"/>
    <property type="project" value="TreeGrafter"/>
</dbReference>
<dbReference type="Proteomes" id="UP000292052">
    <property type="component" value="Unassembled WGS sequence"/>
</dbReference>
<dbReference type="InterPro" id="IPR000618">
    <property type="entry name" value="Insect_cuticle"/>
</dbReference>
<evidence type="ECO:0000256" key="1">
    <source>
        <dbReference type="ARBA" id="ARBA00022460"/>
    </source>
</evidence>
<keyword evidence="5" id="KW-1185">Reference proteome</keyword>
<sequence>MKNILILLGILGIVAARPQFGFNLPSIVKYDFDNLGFGGFSFSVETSDGFKHDQSGQTKNAGTPDEALAVTGSYSYVGDDGKTYMVKYTADENGFQPEGEHLPPSAGVKKLGVPSSCVASLCGGGIG</sequence>
<comment type="caution">
    <text evidence="4">The sequence shown here is derived from an EMBL/GenBank/DDBJ whole genome shotgun (WGS) entry which is preliminary data.</text>
</comment>
<evidence type="ECO:0000256" key="3">
    <source>
        <dbReference type="SAM" id="SignalP"/>
    </source>
</evidence>
<dbReference type="PROSITE" id="PS51155">
    <property type="entry name" value="CHIT_BIND_RR_2"/>
    <property type="match status" value="1"/>
</dbReference>
<keyword evidence="3" id="KW-0732">Signal</keyword>
<name>A0A482WDI7_ASBVE</name>
<dbReference type="PRINTS" id="PR00947">
    <property type="entry name" value="CUTICLE"/>
</dbReference>
<evidence type="ECO:0000313" key="4">
    <source>
        <dbReference type="EMBL" id="RZC43085.1"/>
    </source>
</evidence>
<dbReference type="InterPro" id="IPR031311">
    <property type="entry name" value="CHIT_BIND_RR_consensus"/>
</dbReference>
<evidence type="ECO:0000313" key="5">
    <source>
        <dbReference type="Proteomes" id="UP000292052"/>
    </source>
</evidence>
<gene>
    <name evidence="4" type="ORF">BDFB_011174</name>
</gene>
<reference evidence="4 5" key="1">
    <citation type="submission" date="2017-03" db="EMBL/GenBank/DDBJ databases">
        <title>Genome of the blue death feigning beetle - Asbolus verrucosus.</title>
        <authorList>
            <person name="Rider S.D."/>
        </authorList>
    </citation>
    <scope>NUCLEOTIDE SEQUENCE [LARGE SCALE GENOMIC DNA]</scope>
    <source>
        <strain evidence="4">Butters</strain>
        <tissue evidence="4">Head and leg muscle</tissue>
    </source>
</reference>
<dbReference type="EMBL" id="QDEB01001959">
    <property type="protein sequence ID" value="RZC43085.1"/>
    <property type="molecule type" value="Genomic_DNA"/>
</dbReference>
<accession>A0A482WDI7</accession>
<dbReference type="PANTHER" id="PTHR10380">
    <property type="entry name" value="CUTICLE PROTEIN"/>
    <property type="match status" value="1"/>
</dbReference>
<keyword evidence="1 2" id="KW-0193">Cuticle</keyword>
<dbReference type="PANTHER" id="PTHR10380:SF218">
    <property type="entry name" value="ADULT CUTICLE PROTEIN 65AA-RELATED"/>
    <property type="match status" value="1"/>
</dbReference>
<dbReference type="GO" id="GO:0008010">
    <property type="term" value="F:structural constituent of chitin-based larval cuticle"/>
    <property type="evidence" value="ECO:0007669"/>
    <property type="project" value="TreeGrafter"/>
</dbReference>
<dbReference type="OrthoDB" id="6629557at2759"/>
<dbReference type="InterPro" id="IPR050468">
    <property type="entry name" value="Cuticle_Struct_Prot"/>
</dbReference>
<proteinExistence type="predicted"/>
<organism evidence="4 5">
    <name type="scientific">Asbolus verrucosus</name>
    <name type="common">Desert ironclad beetle</name>
    <dbReference type="NCBI Taxonomy" id="1661398"/>
    <lineage>
        <taxon>Eukaryota</taxon>
        <taxon>Metazoa</taxon>
        <taxon>Ecdysozoa</taxon>
        <taxon>Arthropoda</taxon>
        <taxon>Hexapoda</taxon>
        <taxon>Insecta</taxon>
        <taxon>Pterygota</taxon>
        <taxon>Neoptera</taxon>
        <taxon>Endopterygota</taxon>
        <taxon>Coleoptera</taxon>
        <taxon>Polyphaga</taxon>
        <taxon>Cucujiformia</taxon>
        <taxon>Tenebrionidae</taxon>
        <taxon>Pimeliinae</taxon>
        <taxon>Asbolus</taxon>
    </lineage>
</organism>
<feature type="chain" id="PRO_5019770490" evidence="3">
    <location>
        <begin position="17"/>
        <end position="127"/>
    </location>
</feature>
<dbReference type="STRING" id="1661398.A0A482WDI7"/>
<feature type="signal peptide" evidence="3">
    <location>
        <begin position="1"/>
        <end position="16"/>
    </location>
</feature>
<protein>
    <submittedName>
        <fullName evidence="4">Chitin bind 4 domain containing protein</fullName>
    </submittedName>
</protein>
<dbReference type="PROSITE" id="PS00233">
    <property type="entry name" value="CHIT_BIND_RR_1"/>
    <property type="match status" value="1"/>
</dbReference>